<comment type="domain">
    <text evidence="8">The N-terminal domain determines nucleotide recognition and specific binding, while the C-terminal domain determines the specific binding to the target protein.</text>
</comment>
<feature type="binding site" evidence="8">
    <location>
        <begin position="7"/>
        <end position="9"/>
    </location>
    <ligand>
        <name>GTP</name>
        <dbReference type="ChEBI" id="CHEBI:37565"/>
    </ligand>
</feature>
<dbReference type="GO" id="GO:0046872">
    <property type="term" value="F:metal ion binding"/>
    <property type="evidence" value="ECO:0007669"/>
    <property type="project" value="UniProtKB-KW"/>
</dbReference>
<evidence type="ECO:0000313" key="11">
    <source>
        <dbReference type="Proteomes" id="UP000681041"/>
    </source>
</evidence>
<reference evidence="10" key="1">
    <citation type="submission" date="2020-07" db="EMBL/GenBank/DDBJ databases">
        <title>Methanobacterium. sp. MethCan genome.</title>
        <authorList>
            <person name="Postec A."/>
            <person name="Quemeneur M."/>
        </authorList>
    </citation>
    <scope>NUCLEOTIDE SEQUENCE</scope>
    <source>
        <strain evidence="10">MethCAN</strain>
    </source>
</reference>
<protein>
    <recommendedName>
        <fullName evidence="8">Probable molybdenum cofactor guanylyltransferase</fullName>
        <shortName evidence="8">MoCo guanylyltransferase</shortName>
        <ecNumber evidence="8">2.7.7.77</ecNumber>
    </recommendedName>
    <alternativeName>
        <fullName evidence="8">GTP:molybdopterin guanylyltransferase</fullName>
    </alternativeName>
    <alternativeName>
        <fullName evidence="8">Mo-MPT guanylyltransferase</fullName>
    </alternativeName>
    <alternativeName>
        <fullName evidence="8">Molybdopterin guanylyltransferase</fullName>
    </alternativeName>
    <alternativeName>
        <fullName evidence="8">Molybdopterin-guanine dinucleotide synthase</fullName>
        <shortName evidence="8">MGD synthase</shortName>
    </alternativeName>
</protein>
<comment type="catalytic activity">
    <reaction evidence="8">
        <text>Mo-molybdopterin + GTP + H(+) = Mo-molybdopterin guanine dinucleotide + diphosphate</text>
        <dbReference type="Rhea" id="RHEA:34243"/>
        <dbReference type="ChEBI" id="CHEBI:15378"/>
        <dbReference type="ChEBI" id="CHEBI:33019"/>
        <dbReference type="ChEBI" id="CHEBI:37565"/>
        <dbReference type="ChEBI" id="CHEBI:71302"/>
        <dbReference type="ChEBI" id="CHEBI:71310"/>
        <dbReference type="EC" id="2.7.7.77"/>
    </reaction>
</comment>
<evidence type="ECO:0000256" key="6">
    <source>
        <dbReference type="ARBA" id="ARBA00023134"/>
    </source>
</evidence>
<dbReference type="EMBL" id="CP058560">
    <property type="protein sequence ID" value="QUH24377.1"/>
    <property type="molecule type" value="Genomic_DNA"/>
</dbReference>
<keyword evidence="5 8" id="KW-0460">Magnesium</keyword>
<evidence type="ECO:0000256" key="5">
    <source>
        <dbReference type="ARBA" id="ARBA00022842"/>
    </source>
</evidence>
<proteinExistence type="inferred from homology"/>
<dbReference type="PANTHER" id="PTHR19136">
    <property type="entry name" value="MOLYBDENUM COFACTOR GUANYLYLTRANSFERASE"/>
    <property type="match status" value="1"/>
</dbReference>
<name>A0A8T8K8J9_9EURY</name>
<dbReference type="InterPro" id="IPR013482">
    <property type="entry name" value="Molybde_CF_guanTrfase"/>
</dbReference>
<keyword evidence="6 8" id="KW-0342">GTP-binding</keyword>
<dbReference type="InterPro" id="IPR029044">
    <property type="entry name" value="Nucleotide-diphossugar_trans"/>
</dbReference>
<keyword evidence="2 8" id="KW-0808">Transferase</keyword>
<feature type="binding site" evidence="8">
    <location>
        <position position="108"/>
    </location>
    <ligand>
        <name>Mg(2+)</name>
        <dbReference type="ChEBI" id="CHEBI:18420"/>
    </ligand>
</feature>
<feature type="binding site" evidence="8">
    <location>
        <position position="79"/>
    </location>
    <ligand>
        <name>GTP</name>
        <dbReference type="ChEBI" id="CHEBI:37565"/>
    </ligand>
</feature>
<comment type="cofactor">
    <cofactor evidence="8">
        <name>Mg(2+)</name>
        <dbReference type="ChEBI" id="CHEBI:18420"/>
    </cofactor>
</comment>
<keyword evidence="10" id="KW-0548">Nucleotidyltransferase</keyword>
<dbReference type="GO" id="GO:0006777">
    <property type="term" value="P:Mo-molybdopterin cofactor biosynthetic process"/>
    <property type="evidence" value="ECO:0007669"/>
    <property type="project" value="UniProtKB-KW"/>
</dbReference>
<dbReference type="GO" id="GO:0005737">
    <property type="term" value="C:cytoplasm"/>
    <property type="evidence" value="ECO:0007669"/>
    <property type="project" value="UniProtKB-SubCell"/>
</dbReference>
<dbReference type="PANTHER" id="PTHR19136:SF81">
    <property type="entry name" value="MOLYBDENUM COFACTOR GUANYLYLTRANSFERASE"/>
    <property type="match status" value="1"/>
</dbReference>
<dbReference type="AlphaFoldDB" id="A0A8T8K8J9"/>
<dbReference type="EC" id="2.7.7.77" evidence="8"/>
<comment type="similarity">
    <text evidence="8">Belongs to the MobA family.</text>
</comment>
<keyword evidence="4 8" id="KW-0547">Nucleotide-binding</keyword>
<evidence type="ECO:0000256" key="1">
    <source>
        <dbReference type="ARBA" id="ARBA00022490"/>
    </source>
</evidence>
<evidence type="ECO:0000256" key="7">
    <source>
        <dbReference type="ARBA" id="ARBA00023150"/>
    </source>
</evidence>
<comment type="function">
    <text evidence="8">Transfers a GMP moiety from GTP to Mo-molybdopterin (Mo-MPT) cofactor (Moco or molybdenum cofactor) to form Mo-molybdopterin guanine dinucleotide (Mo-MGD) cofactor.</text>
</comment>
<dbReference type="GO" id="GO:0061603">
    <property type="term" value="F:molybdenum cofactor guanylyltransferase activity"/>
    <property type="evidence" value="ECO:0007669"/>
    <property type="project" value="UniProtKB-EC"/>
</dbReference>
<dbReference type="OrthoDB" id="28434at2157"/>
<dbReference type="HAMAP" id="MF_00316">
    <property type="entry name" value="MobA"/>
    <property type="match status" value="1"/>
</dbReference>
<dbReference type="InterPro" id="IPR025877">
    <property type="entry name" value="MobA-like_NTP_Trfase"/>
</dbReference>
<evidence type="ECO:0000313" key="10">
    <source>
        <dbReference type="EMBL" id="QUH24377.1"/>
    </source>
</evidence>
<evidence type="ECO:0000256" key="3">
    <source>
        <dbReference type="ARBA" id="ARBA00022723"/>
    </source>
</evidence>
<comment type="caution">
    <text evidence="8">Lacks conserved residue(s) required for the propagation of feature annotation.</text>
</comment>
<evidence type="ECO:0000256" key="2">
    <source>
        <dbReference type="ARBA" id="ARBA00022679"/>
    </source>
</evidence>
<feature type="domain" description="MobA-like NTP transferase" evidence="9">
    <location>
        <begin position="4"/>
        <end position="179"/>
    </location>
</feature>
<dbReference type="Gene3D" id="3.90.550.10">
    <property type="entry name" value="Spore Coat Polysaccharide Biosynthesis Protein SpsA, Chain A"/>
    <property type="match status" value="1"/>
</dbReference>
<dbReference type="Pfam" id="PF12804">
    <property type="entry name" value="NTP_transf_3"/>
    <property type="match status" value="1"/>
</dbReference>
<dbReference type="KEGG" id="meme:HYG87_10365"/>
<dbReference type="SUPFAM" id="SSF53448">
    <property type="entry name" value="Nucleotide-diphospho-sugar transferases"/>
    <property type="match status" value="1"/>
</dbReference>
<dbReference type="Proteomes" id="UP000681041">
    <property type="component" value="Chromosome"/>
</dbReference>
<keyword evidence="3 8" id="KW-0479">Metal-binding</keyword>
<evidence type="ECO:0000256" key="8">
    <source>
        <dbReference type="HAMAP-Rule" id="MF_00316"/>
    </source>
</evidence>
<evidence type="ECO:0000256" key="4">
    <source>
        <dbReference type="ARBA" id="ARBA00022741"/>
    </source>
</evidence>
<evidence type="ECO:0000259" key="9">
    <source>
        <dbReference type="Pfam" id="PF12804"/>
    </source>
</evidence>
<sequence>MRSCIILCGGLSSRMGQDKGLMLFKNKPMVCNILDKVDNQMDEVLLVLRNDKQKQEYRKILNHIYSVDNTSFNLKFLKDEIESQGPLSGIYTGLSHMESDYALVIPCDSPFISTYFIEKVYNVYENSKENYDALIPFWGVKNNHHFEPLHGIYHKRSKKTIYFQLLKGKKDVKSLVKKLNTIFVEVSKLDPSLKSFKNFNRPEDVSKI</sequence>
<feature type="binding site" evidence="8">
    <location>
        <position position="108"/>
    </location>
    <ligand>
        <name>GTP</name>
        <dbReference type="ChEBI" id="CHEBI:37565"/>
    </ligand>
</feature>
<keyword evidence="11" id="KW-1185">Reference proteome</keyword>
<comment type="subcellular location">
    <subcellularLocation>
        <location evidence="8">Cytoplasm</location>
    </subcellularLocation>
</comment>
<gene>
    <name evidence="8" type="primary">mobA</name>
    <name evidence="10" type="ORF">HYG87_10365</name>
</gene>
<feature type="binding site" evidence="8">
    <location>
        <position position="19"/>
    </location>
    <ligand>
        <name>GTP</name>
        <dbReference type="ChEBI" id="CHEBI:37565"/>
    </ligand>
</feature>
<dbReference type="CDD" id="cd02503">
    <property type="entry name" value="MobA"/>
    <property type="match status" value="1"/>
</dbReference>
<keyword evidence="1 8" id="KW-0963">Cytoplasm</keyword>
<dbReference type="GO" id="GO:0005525">
    <property type="term" value="F:GTP binding"/>
    <property type="evidence" value="ECO:0007669"/>
    <property type="project" value="UniProtKB-UniRule"/>
</dbReference>
<organism evidence="10 11">
    <name type="scientific">Methanobacterium alkalithermotolerans</name>
    <dbReference type="NCBI Taxonomy" id="2731220"/>
    <lineage>
        <taxon>Archaea</taxon>
        <taxon>Methanobacteriati</taxon>
        <taxon>Methanobacteriota</taxon>
        <taxon>Methanomada group</taxon>
        <taxon>Methanobacteria</taxon>
        <taxon>Methanobacteriales</taxon>
        <taxon>Methanobacteriaceae</taxon>
        <taxon>Methanobacterium</taxon>
    </lineage>
</organism>
<accession>A0A8T8K8J9</accession>
<keyword evidence="7 8" id="KW-0501">Molybdenum cofactor biosynthesis</keyword>